<protein>
    <recommendedName>
        <fullName evidence="2">DUF7708 domain-containing protein</fullName>
    </recommendedName>
</protein>
<feature type="transmembrane region" description="Helical" evidence="1">
    <location>
        <begin position="693"/>
        <end position="716"/>
    </location>
</feature>
<reference evidence="3 4" key="1">
    <citation type="submission" date="2017-06" db="EMBL/GenBank/DDBJ databases">
        <title>Comparative genomic analysis of Ambrosia Fusariam Clade fungi.</title>
        <authorList>
            <person name="Stajich J.E."/>
            <person name="Carrillo J."/>
            <person name="Kijimoto T."/>
            <person name="Eskalen A."/>
            <person name="O'Donnell K."/>
            <person name="Kasson M."/>
        </authorList>
    </citation>
    <scope>NUCLEOTIDE SEQUENCE [LARGE SCALE GENOMIC DNA]</scope>
    <source>
        <strain evidence="3 4">NRRL62606</strain>
    </source>
</reference>
<sequence length="751" mass="83712">MDPSKESSFVIWADYLTPTAAGLVQIGQLEILTPNTERAIARPLGALNSSLYNYMDSRSLFTAWHQDDGQDGAGIAKAAFESVKKHFEQSNSLTNKDKALLQGSSSLEDVQKAVALAMAKYEAEAGSSKTRKWLQRFSETICHYNQVLDIFVQHHPEYVALVWGTMKLLFITVVNHADTLKLLSKSLLEVAQRLPRVEILSVLYPTKQLRLAVESLYAAILEFLLIAHAWSNESKFCHIYHSLTRPHALRYNDLLERIADCSNNINELANVGSHTEIRIMHASHTSKLDEIIKALEDSEGDRKRQIDGLSCAVSRLEVSSKEHDKKLDAIIQLLEASGITIDHLLARIENFHSIQTSAQLDTNQKLSELQLSQALSSFSQHFEDPDKCFKHHLFLRNRRVSGRGPATSTNEFWRSPRLAKLSSSNDSSLAIIKGTFNLRSAIQDFGVNVIEALSTCTVPALWALTSSQKSRSSPTLTTTDLMKYLTYQALRFPGAVQTEKQISWRYSQLQTSKTLREWLTLFQQIIGGFGGQIYMVVDLAMVESVLKSTDGLNFIQEISQVLSEVSQQEKGTKVKMIPMHALGSELQVPAPARHAGTLSTIRTGNIPSHLEGKMASPLQLITGQQALEHSTSAHKPRNPITEKMRLKDGGPNPLFLAIGTRGYYVQSQILRVPQRFGVFSPGPPLLQVHQASFLTFLVILFAVEFFLSSTFVLTLYRLNGPWLVALLGLSGVRVGLFALLWSLMCGLLFVE</sequence>
<organism evidence="3 4">
    <name type="scientific">Fusarium floridanum</name>
    <dbReference type="NCBI Taxonomy" id="1325733"/>
    <lineage>
        <taxon>Eukaryota</taxon>
        <taxon>Fungi</taxon>
        <taxon>Dikarya</taxon>
        <taxon>Ascomycota</taxon>
        <taxon>Pezizomycotina</taxon>
        <taxon>Sordariomycetes</taxon>
        <taxon>Hypocreomycetidae</taxon>
        <taxon>Hypocreales</taxon>
        <taxon>Nectriaceae</taxon>
        <taxon>Fusarium</taxon>
        <taxon>Fusarium solani species complex</taxon>
    </lineage>
</organism>
<evidence type="ECO:0000256" key="1">
    <source>
        <dbReference type="SAM" id="Phobius"/>
    </source>
</evidence>
<dbReference type="Pfam" id="PF24809">
    <property type="entry name" value="DUF7708"/>
    <property type="match status" value="1"/>
</dbReference>
<proteinExistence type="predicted"/>
<keyword evidence="1" id="KW-0812">Transmembrane</keyword>
<feature type="transmembrane region" description="Helical" evidence="1">
    <location>
        <begin position="723"/>
        <end position="750"/>
    </location>
</feature>
<keyword evidence="1" id="KW-0472">Membrane</keyword>
<comment type="caution">
    <text evidence="3">The sequence shown here is derived from an EMBL/GenBank/DDBJ whole genome shotgun (WGS) entry which is preliminary data.</text>
</comment>
<gene>
    <name evidence="3" type="ORF">CEP51_003103</name>
</gene>
<keyword evidence="4" id="KW-1185">Reference proteome</keyword>
<evidence type="ECO:0000313" key="3">
    <source>
        <dbReference type="EMBL" id="RSL85884.1"/>
    </source>
</evidence>
<feature type="domain" description="DUF7708" evidence="2">
    <location>
        <begin position="132"/>
        <end position="277"/>
    </location>
</feature>
<dbReference type="EMBL" id="NKCL01000048">
    <property type="protein sequence ID" value="RSL85884.1"/>
    <property type="molecule type" value="Genomic_DNA"/>
</dbReference>
<dbReference type="InterPro" id="IPR056125">
    <property type="entry name" value="DUF7708"/>
</dbReference>
<dbReference type="AlphaFoldDB" id="A0A428S800"/>
<evidence type="ECO:0000259" key="2">
    <source>
        <dbReference type="Pfam" id="PF24809"/>
    </source>
</evidence>
<name>A0A428S800_9HYPO</name>
<dbReference type="Proteomes" id="UP000287972">
    <property type="component" value="Unassembled WGS sequence"/>
</dbReference>
<keyword evidence="1" id="KW-1133">Transmembrane helix</keyword>
<evidence type="ECO:0000313" key="4">
    <source>
        <dbReference type="Proteomes" id="UP000287972"/>
    </source>
</evidence>
<accession>A0A428S800</accession>